<dbReference type="Gene3D" id="1.20.120.450">
    <property type="entry name" value="dinb family like domain"/>
    <property type="match status" value="1"/>
</dbReference>
<evidence type="ECO:0000313" key="2">
    <source>
        <dbReference type="Proteomes" id="UP000321617"/>
    </source>
</evidence>
<dbReference type="Proteomes" id="UP000321617">
    <property type="component" value="Unassembled WGS sequence"/>
</dbReference>
<dbReference type="InterPro" id="IPR034660">
    <property type="entry name" value="DinB/YfiT-like"/>
</dbReference>
<dbReference type="Pfam" id="PF04978">
    <property type="entry name" value="MST"/>
    <property type="match status" value="1"/>
</dbReference>
<proteinExistence type="predicted"/>
<dbReference type="EMBL" id="VLLL01000005">
    <property type="protein sequence ID" value="TWJ14693.1"/>
    <property type="molecule type" value="Genomic_DNA"/>
</dbReference>
<protein>
    <submittedName>
        <fullName evidence="1">Uncharacterized protein DUF664</fullName>
    </submittedName>
</protein>
<dbReference type="SUPFAM" id="SSF109854">
    <property type="entry name" value="DinB/YfiT-like putative metalloenzymes"/>
    <property type="match status" value="1"/>
</dbReference>
<sequence>MPRIADERTALTSRLDWLRATAVAKVAGLTEEQGRTAVSPSDMTPMGLLHHMTATERWWFSIDFAASREVPPPWPEDEQHDGFTFPDTATVPELVAAYEAECERSRAVVAATPGLDAVSQSPTEPPFDLRYLLVHMIDETSRHCGHLDYMREALDGGRGY</sequence>
<gene>
    <name evidence="1" type="ORF">LX16_0382</name>
</gene>
<dbReference type="InterPro" id="IPR007061">
    <property type="entry name" value="MST-like"/>
</dbReference>
<name>A0A562VA16_9ACTN</name>
<organism evidence="1 2">
    <name type="scientific">Stackebrandtia albiflava</name>
    <dbReference type="NCBI Taxonomy" id="406432"/>
    <lineage>
        <taxon>Bacteria</taxon>
        <taxon>Bacillati</taxon>
        <taxon>Actinomycetota</taxon>
        <taxon>Actinomycetes</taxon>
        <taxon>Glycomycetales</taxon>
        <taxon>Glycomycetaceae</taxon>
        <taxon>Stackebrandtia</taxon>
    </lineage>
</organism>
<reference evidence="1 2" key="1">
    <citation type="journal article" date="2013" name="Stand. Genomic Sci.">
        <title>Genomic Encyclopedia of Type Strains, Phase I: The one thousand microbial genomes (KMG-I) project.</title>
        <authorList>
            <person name="Kyrpides N.C."/>
            <person name="Woyke T."/>
            <person name="Eisen J.A."/>
            <person name="Garrity G."/>
            <person name="Lilburn T.G."/>
            <person name="Beck B.J."/>
            <person name="Whitman W.B."/>
            <person name="Hugenholtz P."/>
            <person name="Klenk H.P."/>
        </authorList>
    </citation>
    <scope>NUCLEOTIDE SEQUENCE [LARGE SCALE GENOMIC DNA]</scope>
    <source>
        <strain evidence="1 2">DSM 45044</strain>
    </source>
</reference>
<dbReference type="AlphaFoldDB" id="A0A562VA16"/>
<accession>A0A562VA16</accession>
<evidence type="ECO:0000313" key="1">
    <source>
        <dbReference type="EMBL" id="TWJ14693.1"/>
    </source>
</evidence>
<comment type="caution">
    <text evidence="1">The sequence shown here is derived from an EMBL/GenBank/DDBJ whole genome shotgun (WGS) entry which is preliminary data.</text>
</comment>
<keyword evidence="2" id="KW-1185">Reference proteome</keyword>